<proteinExistence type="predicted"/>
<evidence type="ECO:0000313" key="1">
    <source>
        <dbReference type="EMBL" id="PJA41041.1"/>
    </source>
</evidence>
<accession>A0A2M7X4V8</accession>
<dbReference type="EMBL" id="PFWZ01000036">
    <property type="protein sequence ID" value="PJA41041.1"/>
    <property type="molecule type" value="Genomic_DNA"/>
</dbReference>
<name>A0A2M7X4V8_UNCKA</name>
<sequence length="117" mass="12815">MLYIVPADVQGARLMKCAPGTKAVVVVTDEENAVSIVDCCYREAEITVVMPDDDSFEIAGYVKSPGDDHAYPVRKSVRGSWLIQEVGQTVKVVFDLEGVSIESVFLRVHPEKGKIDS</sequence>
<dbReference type="AlphaFoldDB" id="A0A2M7X4V8"/>
<comment type="caution">
    <text evidence="1">The sequence shown here is derived from an EMBL/GenBank/DDBJ whole genome shotgun (WGS) entry which is preliminary data.</text>
</comment>
<evidence type="ECO:0000313" key="2">
    <source>
        <dbReference type="Proteomes" id="UP000231195"/>
    </source>
</evidence>
<reference evidence="2" key="1">
    <citation type="submission" date="2017-09" db="EMBL/GenBank/DDBJ databases">
        <title>Depth-based differentiation of microbial function through sediment-hosted aquifers and enrichment of novel symbionts in the deep terrestrial subsurface.</title>
        <authorList>
            <person name="Probst A.J."/>
            <person name="Ladd B."/>
            <person name="Jarett J.K."/>
            <person name="Geller-Mcgrath D.E."/>
            <person name="Sieber C.M.K."/>
            <person name="Emerson J.B."/>
            <person name="Anantharaman K."/>
            <person name="Thomas B.C."/>
            <person name="Malmstrom R."/>
            <person name="Stieglmeier M."/>
            <person name="Klingl A."/>
            <person name="Woyke T."/>
            <person name="Ryan C.M."/>
            <person name="Banfield J.F."/>
        </authorList>
    </citation>
    <scope>NUCLEOTIDE SEQUENCE [LARGE SCALE GENOMIC DNA]</scope>
</reference>
<dbReference type="Proteomes" id="UP000231195">
    <property type="component" value="Unassembled WGS sequence"/>
</dbReference>
<protein>
    <submittedName>
        <fullName evidence="1">Uncharacterized protein</fullName>
    </submittedName>
</protein>
<organism evidence="1 2">
    <name type="scientific">candidate division WWE3 bacterium CG_4_9_14_3_um_filter_39_7</name>
    <dbReference type="NCBI Taxonomy" id="1975080"/>
    <lineage>
        <taxon>Bacteria</taxon>
        <taxon>Katanobacteria</taxon>
    </lineage>
</organism>
<gene>
    <name evidence="1" type="ORF">CO179_00750</name>
</gene>